<proteinExistence type="predicted"/>
<reference evidence="2" key="1">
    <citation type="journal article" date="2014" name="Front. Microbiol.">
        <title>High frequency of phylogenetically diverse reductive dehalogenase-homologous genes in deep subseafloor sedimentary metagenomes.</title>
        <authorList>
            <person name="Kawai M."/>
            <person name="Futagami T."/>
            <person name="Toyoda A."/>
            <person name="Takaki Y."/>
            <person name="Nishi S."/>
            <person name="Hori S."/>
            <person name="Arai W."/>
            <person name="Tsubouchi T."/>
            <person name="Morono Y."/>
            <person name="Uchiyama I."/>
            <person name="Ito T."/>
            <person name="Fujiyama A."/>
            <person name="Inagaki F."/>
            <person name="Takami H."/>
        </authorList>
    </citation>
    <scope>NUCLEOTIDE SEQUENCE</scope>
    <source>
        <strain evidence="2">Expedition CK06-06</strain>
    </source>
</reference>
<sequence>MNGFNRNLVYGAVAVVLLAVAAVLYITRSGSSAAQIPRRVTTYGVCLACQQEAVIAHATADVPPFECPHCGERAVYRWCWCLSCKTRFVPNLVRHPESEYPGMPVVPICPTCGSDRCRSYTPGVEVAEDAPLPPWPQ</sequence>
<name>X0RUH9_9ZZZZ</name>
<feature type="transmembrane region" description="Helical" evidence="1">
    <location>
        <begin position="7"/>
        <end position="26"/>
    </location>
</feature>
<keyword evidence="1" id="KW-0472">Membrane</keyword>
<evidence type="ECO:0000313" key="2">
    <source>
        <dbReference type="EMBL" id="GAF72469.1"/>
    </source>
</evidence>
<evidence type="ECO:0000256" key="1">
    <source>
        <dbReference type="SAM" id="Phobius"/>
    </source>
</evidence>
<protein>
    <submittedName>
        <fullName evidence="2">Uncharacterized protein</fullName>
    </submittedName>
</protein>
<keyword evidence="1" id="KW-1133">Transmembrane helix</keyword>
<dbReference type="AlphaFoldDB" id="X0RUH9"/>
<gene>
    <name evidence="2" type="ORF">S01H1_15332</name>
</gene>
<dbReference type="EMBL" id="BARS01008002">
    <property type="protein sequence ID" value="GAF72469.1"/>
    <property type="molecule type" value="Genomic_DNA"/>
</dbReference>
<accession>X0RUH9</accession>
<keyword evidence="1" id="KW-0812">Transmembrane</keyword>
<organism evidence="2">
    <name type="scientific">marine sediment metagenome</name>
    <dbReference type="NCBI Taxonomy" id="412755"/>
    <lineage>
        <taxon>unclassified sequences</taxon>
        <taxon>metagenomes</taxon>
        <taxon>ecological metagenomes</taxon>
    </lineage>
</organism>
<comment type="caution">
    <text evidence="2">The sequence shown here is derived from an EMBL/GenBank/DDBJ whole genome shotgun (WGS) entry which is preliminary data.</text>
</comment>